<keyword evidence="6" id="KW-0961">Cell wall biogenesis/degradation</keyword>
<proteinExistence type="inferred from homology"/>
<gene>
    <name evidence="11" type="ORF">IV54_GL002104</name>
</gene>
<keyword evidence="5" id="KW-0573">Peptidoglycan synthesis</keyword>
<keyword evidence="12" id="KW-1185">Reference proteome</keyword>
<sequence length="424" mass="45313">MLVSGLKRWLRLGVISGLIALILAPGLPVKAATTKVSKVPARAAYVMDATSGQVLYQQNADKRYPIASLSKLLTVYLTVQAINDGKIGWDDQVPMASNLIKLSHSFAYSSLRMKNGEQFTVRQLVAAAMIASSNSAATALGEYVAGSNAKFVAQMNQQSEDWGLEAHFISSSGLDNTDLKDYNLVLPDTGKSEENLVSAKAISIVAQQLLKADPAITEISSQTQASVNGTKIFNENSCLPGKSQYKKESQIDGLKTGFTENAKLCFTATYTVDGQRMVATILGGDTTFSAMNKLIKQLKASYQLETTPLSNQTISLSNGLATKVTAQPTASQAGVWYQDKTAALTTKVETKLTPIQLSRGMVGAGDPVAQATVTDTQTGAKQLVTYKAQQAATVFAERAVFAAKHQADQLIQALVTPMQRATTK</sequence>
<dbReference type="AlphaFoldDB" id="A0A0R2LQ43"/>
<evidence type="ECO:0000313" key="12">
    <source>
        <dbReference type="Proteomes" id="UP000051906"/>
    </source>
</evidence>
<dbReference type="SUPFAM" id="SSF56601">
    <property type="entry name" value="beta-lactamase/transpeptidase-like"/>
    <property type="match status" value="1"/>
</dbReference>
<evidence type="ECO:0000256" key="3">
    <source>
        <dbReference type="ARBA" id="ARBA00022801"/>
    </source>
</evidence>
<comment type="caution">
    <text evidence="11">The sequence shown here is derived from an EMBL/GenBank/DDBJ whole genome shotgun (WGS) entry which is preliminary data.</text>
</comment>
<keyword evidence="4" id="KW-0133">Cell shape</keyword>
<dbReference type="GO" id="GO:0009252">
    <property type="term" value="P:peptidoglycan biosynthetic process"/>
    <property type="evidence" value="ECO:0007669"/>
    <property type="project" value="UniProtKB-KW"/>
</dbReference>
<keyword evidence="11" id="KW-0121">Carboxypeptidase</keyword>
<feature type="active site" description="Proton acceptor" evidence="7">
    <location>
        <position position="71"/>
    </location>
</feature>
<dbReference type="GO" id="GO:0006508">
    <property type="term" value="P:proteolysis"/>
    <property type="evidence" value="ECO:0007669"/>
    <property type="project" value="InterPro"/>
</dbReference>
<accession>A0A0R2LQ43</accession>
<reference evidence="11 12" key="1">
    <citation type="journal article" date="2015" name="Genome Announc.">
        <title>Expanding the biotechnology potential of lactobacilli through comparative genomics of 213 strains and associated genera.</title>
        <authorList>
            <person name="Sun Z."/>
            <person name="Harris H.M."/>
            <person name="McCann A."/>
            <person name="Guo C."/>
            <person name="Argimon S."/>
            <person name="Zhang W."/>
            <person name="Yang X."/>
            <person name="Jeffery I.B."/>
            <person name="Cooney J.C."/>
            <person name="Kagawa T.F."/>
            <person name="Liu W."/>
            <person name="Song Y."/>
            <person name="Salvetti E."/>
            <person name="Wrobel A."/>
            <person name="Rasinkangas P."/>
            <person name="Parkhill J."/>
            <person name="Rea M.C."/>
            <person name="O'Sullivan O."/>
            <person name="Ritari J."/>
            <person name="Douillard F.P."/>
            <person name="Paul Ross R."/>
            <person name="Yang R."/>
            <person name="Briner A.E."/>
            <person name="Felis G.E."/>
            <person name="de Vos W.M."/>
            <person name="Barrangou R."/>
            <person name="Klaenhammer T.R."/>
            <person name="Caufield P.W."/>
            <person name="Cui Y."/>
            <person name="Zhang H."/>
            <person name="O'Toole P.W."/>
        </authorList>
    </citation>
    <scope>NUCLEOTIDE SEQUENCE [LARGE SCALE GENOMIC DNA]</scope>
    <source>
        <strain evidence="11 12">DSM 22467</strain>
    </source>
</reference>
<dbReference type="GO" id="GO:0071555">
    <property type="term" value="P:cell wall organization"/>
    <property type="evidence" value="ECO:0007669"/>
    <property type="project" value="UniProtKB-KW"/>
</dbReference>
<evidence type="ECO:0000256" key="4">
    <source>
        <dbReference type="ARBA" id="ARBA00022960"/>
    </source>
</evidence>
<dbReference type="Gene3D" id="3.40.710.10">
    <property type="entry name" value="DD-peptidase/beta-lactamase superfamily"/>
    <property type="match status" value="1"/>
</dbReference>
<feature type="active site" description="Acyl-ester intermediate" evidence="7">
    <location>
        <position position="68"/>
    </location>
</feature>
<dbReference type="PRINTS" id="PR00725">
    <property type="entry name" value="DADACBPTASE1"/>
</dbReference>
<comment type="similarity">
    <text evidence="1 9">Belongs to the peptidase S11 family.</text>
</comment>
<dbReference type="Pfam" id="PF00768">
    <property type="entry name" value="Peptidase_S11"/>
    <property type="match status" value="1"/>
</dbReference>
<dbReference type="InterPro" id="IPR018044">
    <property type="entry name" value="Peptidase_S11"/>
</dbReference>
<protein>
    <submittedName>
        <fullName evidence="11">D-alanyl-D-alanine carboxypeptidase</fullName>
    </submittedName>
</protein>
<organism evidence="11 12">
    <name type="scientific">Levilactobacillus paucivorans</name>
    <dbReference type="NCBI Taxonomy" id="616990"/>
    <lineage>
        <taxon>Bacteria</taxon>
        <taxon>Bacillati</taxon>
        <taxon>Bacillota</taxon>
        <taxon>Bacilli</taxon>
        <taxon>Lactobacillales</taxon>
        <taxon>Lactobacillaceae</taxon>
        <taxon>Levilactobacillus</taxon>
    </lineage>
</organism>
<name>A0A0R2LQ43_9LACO</name>
<evidence type="ECO:0000256" key="5">
    <source>
        <dbReference type="ARBA" id="ARBA00022984"/>
    </source>
</evidence>
<evidence type="ECO:0000259" key="10">
    <source>
        <dbReference type="Pfam" id="PF00768"/>
    </source>
</evidence>
<dbReference type="GO" id="GO:0008360">
    <property type="term" value="P:regulation of cell shape"/>
    <property type="evidence" value="ECO:0007669"/>
    <property type="project" value="UniProtKB-KW"/>
</dbReference>
<evidence type="ECO:0000256" key="6">
    <source>
        <dbReference type="ARBA" id="ARBA00023316"/>
    </source>
</evidence>
<feature type="binding site" evidence="8">
    <location>
        <position position="255"/>
    </location>
    <ligand>
        <name>substrate</name>
    </ligand>
</feature>
<evidence type="ECO:0000313" key="11">
    <source>
        <dbReference type="EMBL" id="KRO03743.1"/>
    </source>
</evidence>
<evidence type="ECO:0000256" key="2">
    <source>
        <dbReference type="ARBA" id="ARBA00022729"/>
    </source>
</evidence>
<keyword evidence="2" id="KW-0732">Signal</keyword>
<evidence type="ECO:0000256" key="9">
    <source>
        <dbReference type="RuleBase" id="RU004016"/>
    </source>
</evidence>
<dbReference type="STRING" id="616990.IV54_GL002104"/>
<evidence type="ECO:0000256" key="7">
    <source>
        <dbReference type="PIRSR" id="PIRSR618044-1"/>
    </source>
</evidence>
<dbReference type="InterPro" id="IPR012338">
    <property type="entry name" value="Beta-lactam/transpept-like"/>
</dbReference>
<keyword evidence="11" id="KW-0645">Protease</keyword>
<dbReference type="PANTHER" id="PTHR21581:SF11">
    <property type="entry name" value="D-ALANYL-D-ALANINE CARBOXYPEPTIDASE DACA"/>
    <property type="match status" value="1"/>
</dbReference>
<dbReference type="GO" id="GO:0009002">
    <property type="term" value="F:serine-type D-Ala-D-Ala carboxypeptidase activity"/>
    <property type="evidence" value="ECO:0007669"/>
    <property type="project" value="InterPro"/>
</dbReference>
<feature type="active site" evidence="7">
    <location>
        <position position="132"/>
    </location>
</feature>
<dbReference type="PANTHER" id="PTHR21581">
    <property type="entry name" value="D-ALANYL-D-ALANINE CARBOXYPEPTIDASE"/>
    <property type="match status" value="1"/>
</dbReference>
<dbReference type="InterPro" id="IPR001967">
    <property type="entry name" value="Peptidase_S11_N"/>
</dbReference>
<feature type="domain" description="Peptidase S11 D-alanyl-D-alanine carboxypeptidase A N-terminal" evidence="10">
    <location>
        <begin position="33"/>
        <end position="285"/>
    </location>
</feature>
<dbReference type="Proteomes" id="UP000051906">
    <property type="component" value="Unassembled WGS sequence"/>
</dbReference>
<evidence type="ECO:0000256" key="1">
    <source>
        <dbReference type="ARBA" id="ARBA00007164"/>
    </source>
</evidence>
<keyword evidence="3" id="KW-0378">Hydrolase</keyword>
<evidence type="ECO:0000256" key="8">
    <source>
        <dbReference type="PIRSR" id="PIRSR618044-2"/>
    </source>
</evidence>
<dbReference type="EMBL" id="JQCA01000060">
    <property type="protein sequence ID" value="KRO03743.1"/>
    <property type="molecule type" value="Genomic_DNA"/>
</dbReference>
<dbReference type="PATRIC" id="fig|616990.3.peg.2225"/>